<evidence type="ECO:0000313" key="1">
    <source>
        <dbReference type="EMBL" id="GAF78930.1"/>
    </source>
</evidence>
<dbReference type="AlphaFoldDB" id="X0TS04"/>
<accession>X0TS04</accession>
<proteinExistence type="predicted"/>
<feature type="non-terminal residue" evidence="1">
    <location>
        <position position="1"/>
    </location>
</feature>
<comment type="caution">
    <text evidence="1">The sequence shown here is derived from an EMBL/GenBank/DDBJ whole genome shotgun (WGS) entry which is preliminary data.</text>
</comment>
<reference evidence="1" key="1">
    <citation type="journal article" date="2014" name="Front. Microbiol.">
        <title>High frequency of phylogenetically diverse reductive dehalogenase-homologous genes in deep subseafloor sedimentary metagenomes.</title>
        <authorList>
            <person name="Kawai M."/>
            <person name="Futagami T."/>
            <person name="Toyoda A."/>
            <person name="Takaki Y."/>
            <person name="Nishi S."/>
            <person name="Hori S."/>
            <person name="Arai W."/>
            <person name="Tsubouchi T."/>
            <person name="Morono Y."/>
            <person name="Uchiyama I."/>
            <person name="Ito T."/>
            <person name="Fujiyama A."/>
            <person name="Inagaki F."/>
            <person name="Takami H."/>
        </authorList>
    </citation>
    <scope>NUCLEOTIDE SEQUENCE</scope>
    <source>
        <strain evidence="1">Expedition CK06-06</strain>
    </source>
</reference>
<dbReference type="EMBL" id="BARS01001959">
    <property type="protein sequence ID" value="GAF78930.1"/>
    <property type="molecule type" value="Genomic_DNA"/>
</dbReference>
<gene>
    <name evidence="1" type="ORF">S01H1_03622</name>
</gene>
<sequence length="479" mass="54055">GGYDSEGDPIEFEKGAQSSAEKVYDEILEADKTQKRFNQNPTIIEFTLGGAKKSTERSLERRNQNDSDISIGLDLQLKTKRYPDININTNELKEKLDKLGYDLVEDTDRQTLSDKKTYLDNQTNRHYRAVPKNLIEDYDAYQLNNINKSNEKIARNIYDLQGDLGTNDIGVVVDEVSDELSGGELTRLTDFQKTDVQYTNTEVFERDNFGNYSMVEKASQDPKSFRPNLELYVPKNIVGTNEDGTPIIRWSLAERLTPAQVNAELDKLTPGQLGITNPSKEDNIHLNYLKTLNAEDKREYYKNRLDGDLALFDEWVERFNQDVFIGSTGTSFNTTSMLENATESLGTIMQYSSPTEKIDALINVAQLDVALDNKKQKQLATDIFSLESGAVDSLPFKQGTPFTTLNDSGKEEVFYYELGYESSNGAIIPIINLKNTNGESIHSNKLDDIKAGQGNLEILMRKLELQYGIESPQAYILSL</sequence>
<organism evidence="1">
    <name type="scientific">marine sediment metagenome</name>
    <dbReference type="NCBI Taxonomy" id="412755"/>
    <lineage>
        <taxon>unclassified sequences</taxon>
        <taxon>metagenomes</taxon>
        <taxon>ecological metagenomes</taxon>
    </lineage>
</organism>
<name>X0TS04_9ZZZZ</name>
<protein>
    <submittedName>
        <fullName evidence="1">Uncharacterized protein</fullName>
    </submittedName>
</protein>